<protein>
    <recommendedName>
        <fullName evidence="3">PASTA domain-containing protein</fullName>
    </recommendedName>
</protein>
<dbReference type="EMBL" id="BSUO01000001">
    <property type="protein sequence ID" value="GMA39456.1"/>
    <property type="molecule type" value="Genomic_DNA"/>
</dbReference>
<name>A0ABQ6IPT2_9MICO</name>
<accession>A0ABQ6IPT2</accession>
<reference evidence="2" key="1">
    <citation type="journal article" date="2019" name="Int. J. Syst. Evol. Microbiol.">
        <title>The Global Catalogue of Microorganisms (GCM) 10K type strain sequencing project: providing services to taxonomists for standard genome sequencing and annotation.</title>
        <authorList>
            <consortium name="The Broad Institute Genomics Platform"/>
            <consortium name="The Broad Institute Genome Sequencing Center for Infectious Disease"/>
            <person name="Wu L."/>
            <person name="Ma J."/>
        </authorList>
    </citation>
    <scope>NUCLEOTIDE SEQUENCE [LARGE SCALE GENOMIC DNA]</scope>
    <source>
        <strain evidence="2">NBRC 113072</strain>
    </source>
</reference>
<keyword evidence="2" id="KW-1185">Reference proteome</keyword>
<proteinExistence type="predicted"/>
<evidence type="ECO:0008006" key="3">
    <source>
        <dbReference type="Google" id="ProtNLM"/>
    </source>
</evidence>
<comment type="caution">
    <text evidence="1">The sequence shown here is derived from an EMBL/GenBank/DDBJ whole genome shotgun (WGS) entry which is preliminary data.</text>
</comment>
<evidence type="ECO:0000313" key="1">
    <source>
        <dbReference type="EMBL" id="GMA39456.1"/>
    </source>
</evidence>
<evidence type="ECO:0000313" key="2">
    <source>
        <dbReference type="Proteomes" id="UP001157126"/>
    </source>
</evidence>
<sequence length="153" mass="15487">MSSAGIESGPLKILEVINESGWPTSLLDLEKVLRRAGLTALPTVLPGFPGAAYVVPELNGGHVTAGSSHDLTVETISIVGPMDGGREPSEVSALLRAGLSEIGYSLSGESPDFAGVGTASGDHVQVDGSHIDGWPGTTNGALLVSVTRTVAEG</sequence>
<gene>
    <name evidence="1" type="ORF">GCM10025883_15010</name>
</gene>
<organism evidence="1 2">
    <name type="scientific">Mobilicoccus caccae</name>
    <dbReference type="NCBI Taxonomy" id="1859295"/>
    <lineage>
        <taxon>Bacteria</taxon>
        <taxon>Bacillati</taxon>
        <taxon>Actinomycetota</taxon>
        <taxon>Actinomycetes</taxon>
        <taxon>Micrococcales</taxon>
        <taxon>Dermatophilaceae</taxon>
        <taxon>Mobilicoccus</taxon>
    </lineage>
</organism>
<dbReference type="Proteomes" id="UP001157126">
    <property type="component" value="Unassembled WGS sequence"/>
</dbReference>